<dbReference type="EMBL" id="ML986593">
    <property type="protein sequence ID" value="KAF2267217.1"/>
    <property type="molecule type" value="Genomic_DNA"/>
</dbReference>
<dbReference type="PROSITE" id="PS50048">
    <property type="entry name" value="ZN2_CY6_FUNGAL_2"/>
    <property type="match status" value="1"/>
</dbReference>
<organism evidence="3 4">
    <name type="scientific">Lojkania enalia</name>
    <dbReference type="NCBI Taxonomy" id="147567"/>
    <lineage>
        <taxon>Eukaryota</taxon>
        <taxon>Fungi</taxon>
        <taxon>Dikarya</taxon>
        <taxon>Ascomycota</taxon>
        <taxon>Pezizomycotina</taxon>
        <taxon>Dothideomycetes</taxon>
        <taxon>Pleosporomycetidae</taxon>
        <taxon>Pleosporales</taxon>
        <taxon>Pleosporales incertae sedis</taxon>
        <taxon>Lojkania</taxon>
    </lineage>
</organism>
<dbReference type="SUPFAM" id="SSF57701">
    <property type="entry name" value="Zn2/Cys6 DNA-binding domain"/>
    <property type="match status" value="1"/>
</dbReference>
<dbReference type="OrthoDB" id="4158087at2759"/>
<dbReference type="GO" id="GO:0008270">
    <property type="term" value="F:zinc ion binding"/>
    <property type="evidence" value="ECO:0007669"/>
    <property type="project" value="InterPro"/>
</dbReference>
<gene>
    <name evidence="3" type="ORF">CC78DRAFT_490705</name>
</gene>
<reference evidence="4" key="1">
    <citation type="journal article" date="2020" name="Stud. Mycol.">
        <title>101 Dothideomycetes genomes: A test case for predicting lifestyles and emergence of pathogens.</title>
        <authorList>
            <person name="Haridas S."/>
            <person name="Albert R."/>
            <person name="Binder M."/>
            <person name="Bloem J."/>
            <person name="LaButti K."/>
            <person name="Salamov A."/>
            <person name="Andreopoulos B."/>
            <person name="Baker S."/>
            <person name="Barry K."/>
            <person name="Bills G."/>
            <person name="Bluhm B."/>
            <person name="Cannon C."/>
            <person name="Castanera R."/>
            <person name="Culley D."/>
            <person name="Daum C."/>
            <person name="Ezra D."/>
            <person name="Gonzalez J."/>
            <person name="Henrissat B."/>
            <person name="Kuo A."/>
            <person name="Liang C."/>
            <person name="Lipzen A."/>
            <person name="Lutzoni F."/>
            <person name="Magnuson J."/>
            <person name="Mondo S."/>
            <person name="Nolan M."/>
            <person name="Ohm R."/>
            <person name="Pangilinan J."/>
            <person name="Park H.-J."/>
            <person name="Ramirez L."/>
            <person name="Alfaro M."/>
            <person name="Sun H."/>
            <person name="Tritt A."/>
            <person name="Yoshinaga Y."/>
            <person name="Zwiers L.-H."/>
            <person name="Turgeon B."/>
            <person name="Goodwin S."/>
            <person name="Spatafora J."/>
            <person name="Crous P."/>
            <person name="Grigoriev I."/>
        </authorList>
    </citation>
    <scope>NUCLEOTIDE SEQUENCE [LARGE SCALE GENOMIC DNA]</scope>
    <source>
        <strain evidence="4">CBS 304.66</strain>
    </source>
</reference>
<dbReference type="AlphaFoldDB" id="A0A9P4KDH1"/>
<proteinExistence type="predicted"/>
<name>A0A9P4KDH1_9PLEO</name>
<dbReference type="Pfam" id="PF00172">
    <property type="entry name" value="Zn_clus"/>
    <property type="match status" value="1"/>
</dbReference>
<dbReference type="InterPro" id="IPR036864">
    <property type="entry name" value="Zn2-C6_fun-type_DNA-bd_sf"/>
</dbReference>
<dbReference type="InterPro" id="IPR001138">
    <property type="entry name" value="Zn2Cys6_DnaBD"/>
</dbReference>
<evidence type="ECO:0000313" key="3">
    <source>
        <dbReference type="EMBL" id="KAF2267217.1"/>
    </source>
</evidence>
<dbReference type="PROSITE" id="PS00463">
    <property type="entry name" value="ZN2_CY6_FUNGAL_1"/>
    <property type="match status" value="1"/>
</dbReference>
<feature type="non-terminal residue" evidence="3">
    <location>
        <position position="469"/>
    </location>
</feature>
<evidence type="ECO:0000256" key="1">
    <source>
        <dbReference type="ARBA" id="ARBA00023242"/>
    </source>
</evidence>
<dbReference type="PANTHER" id="PTHR37540">
    <property type="entry name" value="TRANSCRIPTION FACTOR (ACR-2), PUTATIVE-RELATED-RELATED"/>
    <property type="match status" value="1"/>
</dbReference>
<dbReference type="Gene3D" id="4.10.240.10">
    <property type="entry name" value="Zn(2)-C6 fungal-type DNA-binding domain"/>
    <property type="match status" value="1"/>
</dbReference>
<evidence type="ECO:0000313" key="4">
    <source>
        <dbReference type="Proteomes" id="UP000800093"/>
    </source>
</evidence>
<dbReference type="GO" id="GO:0000981">
    <property type="term" value="F:DNA-binding transcription factor activity, RNA polymerase II-specific"/>
    <property type="evidence" value="ECO:0007669"/>
    <property type="project" value="InterPro"/>
</dbReference>
<sequence>MRKTLRRSCNACAKSKLSCDLRTPQCSRCIKRNFACVYANQPLTSALTRNASTSPIEPSPEAEGAAVRLSTDPLTLFNNPGVQSFDPFDSYPHTRLPRTHVHRLIQHFLSKIVFQYYPLDLNTSSNPFVVSWWPLALADPALFHVSLQTASLDIELRARKGFTNSEILMADSVSLVRQRIEDPLLASQDETLDSVVTLAAIEFGKGNLAVSKMHIDGVKSMVQMRGGIKHVKLANPLTARMVSWVSMIVMQSPQFPIQSDSGLGDGIAPISQWHEAATNLQDPAPPSLDNLILSPEIGEVLFRLRNLFMEPRSFDLSNTDLHDLTCFVLHKLLLWSPQSTGRNIPQSLAASQCVRHALALYMLIIQGPTYFSHARLQYNTTLQLKAHLEGSLSPLLLSHKSLAIWLLSVGMVTSDGLQECDWFSNQAKAIITAYDLYTWENILTHLEEILWLKTQQSEHLFRQQWQDVW</sequence>
<evidence type="ECO:0000259" key="2">
    <source>
        <dbReference type="PROSITE" id="PS50048"/>
    </source>
</evidence>
<keyword evidence="1" id="KW-0539">Nucleus</keyword>
<dbReference type="PANTHER" id="PTHR37540:SF5">
    <property type="entry name" value="TRANSCRIPTION FACTOR DOMAIN-CONTAINING PROTEIN"/>
    <property type="match status" value="1"/>
</dbReference>
<dbReference type="Proteomes" id="UP000800093">
    <property type="component" value="Unassembled WGS sequence"/>
</dbReference>
<accession>A0A9P4KDH1</accession>
<feature type="domain" description="Zn(2)-C6 fungal-type" evidence="2">
    <location>
        <begin position="8"/>
        <end position="38"/>
    </location>
</feature>
<protein>
    <recommendedName>
        <fullName evidence="2">Zn(2)-C6 fungal-type domain-containing protein</fullName>
    </recommendedName>
</protein>
<comment type="caution">
    <text evidence="3">The sequence shown here is derived from an EMBL/GenBank/DDBJ whole genome shotgun (WGS) entry which is preliminary data.</text>
</comment>
<dbReference type="CDD" id="cd00067">
    <property type="entry name" value="GAL4"/>
    <property type="match status" value="1"/>
</dbReference>
<keyword evidence="4" id="KW-1185">Reference proteome</keyword>
<dbReference type="SMART" id="SM00066">
    <property type="entry name" value="GAL4"/>
    <property type="match status" value="1"/>
</dbReference>